<proteinExistence type="predicted"/>
<dbReference type="EMBL" id="JAQIZT010000014">
    <property type="protein sequence ID" value="KAJ6972647.1"/>
    <property type="molecule type" value="Genomic_DNA"/>
</dbReference>
<name>A0AAD6LVN6_9ROSI</name>
<accession>A0AAD6LVN6</accession>
<protein>
    <submittedName>
        <fullName evidence="2">Uncharacterized protein</fullName>
    </submittedName>
</protein>
<organism evidence="2 3">
    <name type="scientific">Populus alba x Populus x berolinensis</name>
    <dbReference type="NCBI Taxonomy" id="444605"/>
    <lineage>
        <taxon>Eukaryota</taxon>
        <taxon>Viridiplantae</taxon>
        <taxon>Streptophyta</taxon>
        <taxon>Embryophyta</taxon>
        <taxon>Tracheophyta</taxon>
        <taxon>Spermatophyta</taxon>
        <taxon>Magnoliopsida</taxon>
        <taxon>eudicotyledons</taxon>
        <taxon>Gunneridae</taxon>
        <taxon>Pentapetalae</taxon>
        <taxon>rosids</taxon>
        <taxon>fabids</taxon>
        <taxon>Malpighiales</taxon>
        <taxon>Salicaceae</taxon>
        <taxon>Saliceae</taxon>
        <taxon>Populus</taxon>
    </lineage>
</organism>
<keyword evidence="1" id="KW-0812">Transmembrane</keyword>
<sequence>MRLLCCRFMLNLRIDVLLGRSMLFYSIIMNIQQGRVILRIYFSIQVKLWIFYPFLGFQS</sequence>
<reference evidence="2" key="1">
    <citation type="journal article" date="2023" name="Mol. Ecol. Resour.">
        <title>Chromosome-level genome assembly of a triploid poplar Populus alba 'Berolinensis'.</title>
        <authorList>
            <person name="Chen S."/>
            <person name="Yu Y."/>
            <person name="Wang X."/>
            <person name="Wang S."/>
            <person name="Zhang T."/>
            <person name="Zhou Y."/>
            <person name="He R."/>
            <person name="Meng N."/>
            <person name="Wang Y."/>
            <person name="Liu W."/>
            <person name="Liu Z."/>
            <person name="Liu J."/>
            <person name="Guo Q."/>
            <person name="Huang H."/>
            <person name="Sederoff R.R."/>
            <person name="Wang G."/>
            <person name="Qu G."/>
            <person name="Chen S."/>
        </authorList>
    </citation>
    <scope>NUCLEOTIDE SEQUENCE</scope>
    <source>
        <strain evidence="2">SC-2020</strain>
    </source>
</reference>
<keyword evidence="3" id="KW-1185">Reference proteome</keyword>
<gene>
    <name evidence="2" type="ORF">NC653_033064</name>
</gene>
<comment type="caution">
    <text evidence="2">The sequence shown here is derived from an EMBL/GenBank/DDBJ whole genome shotgun (WGS) entry which is preliminary data.</text>
</comment>
<dbReference type="Proteomes" id="UP001164929">
    <property type="component" value="Chromosome 14"/>
</dbReference>
<evidence type="ECO:0000256" key="1">
    <source>
        <dbReference type="SAM" id="Phobius"/>
    </source>
</evidence>
<evidence type="ECO:0000313" key="3">
    <source>
        <dbReference type="Proteomes" id="UP001164929"/>
    </source>
</evidence>
<keyword evidence="1" id="KW-1133">Transmembrane helix</keyword>
<dbReference type="AlphaFoldDB" id="A0AAD6LVN6"/>
<evidence type="ECO:0000313" key="2">
    <source>
        <dbReference type="EMBL" id="KAJ6972647.1"/>
    </source>
</evidence>
<feature type="transmembrane region" description="Helical" evidence="1">
    <location>
        <begin position="37"/>
        <end position="55"/>
    </location>
</feature>
<keyword evidence="1" id="KW-0472">Membrane</keyword>